<proteinExistence type="predicted"/>
<evidence type="ECO:0000313" key="2">
    <source>
        <dbReference type="Proteomes" id="UP001283361"/>
    </source>
</evidence>
<sequence length="71" mass="7663">MLWQDSPKASTRQAERSIESSGYVLSGLCKPDRVSAVRLRHPACQAIVSFVYKNGNRGIATASLTLEVIAG</sequence>
<protein>
    <submittedName>
        <fullName evidence="1">Uncharacterized protein</fullName>
    </submittedName>
</protein>
<gene>
    <name evidence="1" type="ORF">RRG08_008572</name>
</gene>
<comment type="caution">
    <text evidence="1">The sequence shown here is derived from an EMBL/GenBank/DDBJ whole genome shotgun (WGS) entry which is preliminary data.</text>
</comment>
<dbReference type="AlphaFoldDB" id="A0AAE0Y117"/>
<keyword evidence="2" id="KW-1185">Reference proteome</keyword>
<reference evidence="1" key="1">
    <citation type="journal article" date="2023" name="G3 (Bethesda)">
        <title>A reference genome for the long-term kleptoplast-retaining sea slug Elysia crispata morphotype clarki.</title>
        <authorList>
            <person name="Eastman K.E."/>
            <person name="Pendleton A.L."/>
            <person name="Shaikh M.A."/>
            <person name="Suttiyut T."/>
            <person name="Ogas R."/>
            <person name="Tomko P."/>
            <person name="Gavelis G."/>
            <person name="Widhalm J.R."/>
            <person name="Wisecaver J.H."/>
        </authorList>
    </citation>
    <scope>NUCLEOTIDE SEQUENCE</scope>
    <source>
        <strain evidence="1">ECLA1</strain>
    </source>
</reference>
<organism evidence="1 2">
    <name type="scientific">Elysia crispata</name>
    <name type="common">lettuce slug</name>
    <dbReference type="NCBI Taxonomy" id="231223"/>
    <lineage>
        <taxon>Eukaryota</taxon>
        <taxon>Metazoa</taxon>
        <taxon>Spiralia</taxon>
        <taxon>Lophotrochozoa</taxon>
        <taxon>Mollusca</taxon>
        <taxon>Gastropoda</taxon>
        <taxon>Heterobranchia</taxon>
        <taxon>Euthyneura</taxon>
        <taxon>Panpulmonata</taxon>
        <taxon>Sacoglossa</taxon>
        <taxon>Placobranchoidea</taxon>
        <taxon>Plakobranchidae</taxon>
        <taxon>Elysia</taxon>
    </lineage>
</organism>
<dbReference type="Proteomes" id="UP001283361">
    <property type="component" value="Unassembled WGS sequence"/>
</dbReference>
<name>A0AAE0Y117_9GAST</name>
<dbReference type="EMBL" id="JAWDGP010007151">
    <property type="protein sequence ID" value="KAK3729245.1"/>
    <property type="molecule type" value="Genomic_DNA"/>
</dbReference>
<accession>A0AAE0Y117</accession>
<evidence type="ECO:0000313" key="1">
    <source>
        <dbReference type="EMBL" id="KAK3729245.1"/>
    </source>
</evidence>